<accession>A0ABW2RDA4</accession>
<proteinExistence type="predicted"/>
<comment type="caution">
    <text evidence="1">The sequence shown here is derived from an EMBL/GenBank/DDBJ whole genome shotgun (WGS) entry which is preliminary data.</text>
</comment>
<organism evidence="1 2">
    <name type="scientific">Hydrogenophaga bisanensis</name>
    <dbReference type="NCBI Taxonomy" id="439611"/>
    <lineage>
        <taxon>Bacteria</taxon>
        <taxon>Pseudomonadati</taxon>
        <taxon>Pseudomonadota</taxon>
        <taxon>Betaproteobacteria</taxon>
        <taxon>Burkholderiales</taxon>
        <taxon>Comamonadaceae</taxon>
        <taxon>Hydrogenophaga</taxon>
    </lineage>
</organism>
<reference evidence="2" key="1">
    <citation type="journal article" date="2019" name="Int. J. Syst. Evol. Microbiol.">
        <title>The Global Catalogue of Microorganisms (GCM) 10K type strain sequencing project: providing services to taxonomists for standard genome sequencing and annotation.</title>
        <authorList>
            <consortium name="The Broad Institute Genomics Platform"/>
            <consortium name="The Broad Institute Genome Sequencing Center for Infectious Disease"/>
            <person name="Wu L."/>
            <person name="Ma J."/>
        </authorList>
    </citation>
    <scope>NUCLEOTIDE SEQUENCE [LARGE SCALE GENOMIC DNA]</scope>
    <source>
        <strain evidence="2">CCUG 54518</strain>
    </source>
</reference>
<protein>
    <recommendedName>
        <fullName evidence="3">CRISPR-associated protein Cas6 C-terminal domain-containing protein</fullName>
    </recommendedName>
</protein>
<evidence type="ECO:0000313" key="1">
    <source>
        <dbReference type="EMBL" id="MFC7436045.1"/>
    </source>
</evidence>
<evidence type="ECO:0000313" key="2">
    <source>
        <dbReference type="Proteomes" id="UP001596495"/>
    </source>
</evidence>
<dbReference type="RefSeq" id="WP_382259404.1">
    <property type="nucleotide sequence ID" value="NZ_JBHTBX010000013.1"/>
</dbReference>
<dbReference type="Proteomes" id="UP001596495">
    <property type="component" value="Unassembled WGS sequence"/>
</dbReference>
<dbReference type="EMBL" id="JBHTBX010000013">
    <property type="protein sequence ID" value="MFC7436045.1"/>
    <property type="molecule type" value="Genomic_DNA"/>
</dbReference>
<gene>
    <name evidence="1" type="ORF">ACFQNJ_16135</name>
</gene>
<keyword evidence="2" id="KW-1185">Reference proteome</keyword>
<name>A0ABW2RDA4_9BURK</name>
<sequence>MHMQLDIALGERLRSLFPRGQPNETAFRKMVAALNTKYDVGLPSWIFGYADDQTVLSDRFPSVSFGLNRDSLRLSAIGQDACEVLTQRGYLLQAALIRELQCPVQVVDRSGEHALSYSRMPLRYYMRRLVVGKTRVDSYWWRSASTNNGQWSENAKFRLAHLLGNALWEQACFLMDQGDELGGDIGEWLESMVGSEDPRTNWTLRSQFKLRLGIECVAVGDGHTAVRSTGTQGLRVMLRDVDFTAKADIQGLWWAGRGRIEGCGLLQRSRRTDIRRLALAGENTEADPS</sequence>
<evidence type="ECO:0008006" key="3">
    <source>
        <dbReference type="Google" id="ProtNLM"/>
    </source>
</evidence>